<dbReference type="AlphaFoldDB" id="A0A8H2X5V8"/>
<reference evidence="2" key="1">
    <citation type="submission" date="2021-01" db="EMBL/GenBank/DDBJ databases">
        <authorList>
            <person name="Kaushik A."/>
        </authorList>
    </citation>
    <scope>NUCLEOTIDE SEQUENCE</scope>
    <source>
        <strain evidence="2">AG4-RS23</strain>
    </source>
</reference>
<name>A0A8H2X5V8_9AGAM</name>
<feature type="compositionally biased region" description="Polar residues" evidence="1">
    <location>
        <begin position="46"/>
        <end position="61"/>
    </location>
</feature>
<evidence type="ECO:0000313" key="3">
    <source>
        <dbReference type="Proteomes" id="UP000663861"/>
    </source>
</evidence>
<dbReference type="Proteomes" id="UP000663861">
    <property type="component" value="Unassembled WGS sequence"/>
</dbReference>
<feature type="compositionally biased region" description="Low complexity" evidence="1">
    <location>
        <begin position="96"/>
        <end position="110"/>
    </location>
</feature>
<comment type="caution">
    <text evidence="2">The sequence shown here is derived from an EMBL/GenBank/DDBJ whole genome shotgun (WGS) entry which is preliminary data.</text>
</comment>
<accession>A0A8H2X5V8</accession>
<proteinExistence type="predicted"/>
<feature type="region of interest" description="Disordered" evidence="1">
    <location>
        <begin position="96"/>
        <end position="116"/>
    </location>
</feature>
<organism evidence="2 3">
    <name type="scientific">Rhizoctonia solani</name>
    <dbReference type="NCBI Taxonomy" id="456999"/>
    <lineage>
        <taxon>Eukaryota</taxon>
        <taxon>Fungi</taxon>
        <taxon>Dikarya</taxon>
        <taxon>Basidiomycota</taxon>
        <taxon>Agaricomycotina</taxon>
        <taxon>Agaricomycetes</taxon>
        <taxon>Cantharellales</taxon>
        <taxon>Ceratobasidiaceae</taxon>
        <taxon>Rhizoctonia</taxon>
    </lineage>
</organism>
<evidence type="ECO:0000313" key="2">
    <source>
        <dbReference type="EMBL" id="CAE6418083.1"/>
    </source>
</evidence>
<evidence type="ECO:0000256" key="1">
    <source>
        <dbReference type="SAM" id="MobiDB-lite"/>
    </source>
</evidence>
<protein>
    <submittedName>
        <fullName evidence="2">Uncharacterized protein</fullName>
    </submittedName>
</protein>
<feature type="region of interest" description="Disordered" evidence="1">
    <location>
        <begin position="32"/>
        <end position="70"/>
    </location>
</feature>
<sequence length="132" mass="14168">MPLRARGGVKALRRVPLEPSLRPHVTWGHVVPPSTPFGTAPVRLATTDTPPYRTSTASVSSRGPIGIRGGESGLRSRKICRLFPCFPPRSPSLRFTAPTLPLRSTTLPRTNSTGRDRGPALIIAAIPTRALS</sequence>
<gene>
    <name evidence="2" type="ORF">RDB_LOCUS9500</name>
</gene>
<dbReference type="EMBL" id="CAJMWY010000146">
    <property type="protein sequence ID" value="CAE6418083.1"/>
    <property type="molecule type" value="Genomic_DNA"/>
</dbReference>